<sequence length="61" mass="6526">MGRKAPTPPPYKPGDTVKRPAPPPQPPRKCVCSGCYCQRMDLGGYQPHSCSVDIVAAPSDD</sequence>
<proteinExistence type="predicted"/>
<feature type="region of interest" description="Disordered" evidence="1">
    <location>
        <begin position="1"/>
        <end position="27"/>
    </location>
</feature>
<reference evidence="3" key="1">
    <citation type="submission" date="2018-09" db="EMBL/GenBank/DDBJ databases">
        <title>Yersinia hibernicus sp. nov.</title>
        <authorList>
            <person name="Nguyen S.V."/>
            <person name="Mundanda D.M."/>
            <person name="Anes J."/>
            <person name="Fanning S."/>
        </authorList>
    </citation>
    <scope>NUCLEOTIDE SEQUENCE [LARGE SCALE GENOMIC DNA]</scope>
    <source>
        <strain evidence="3">CFS1934</strain>
    </source>
</reference>
<accession>A0ABX5R0N9</accession>
<feature type="compositionally biased region" description="Pro residues" evidence="1">
    <location>
        <begin position="1"/>
        <end position="12"/>
    </location>
</feature>
<dbReference type="EMBL" id="CP032487">
    <property type="protein sequence ID" value="QAX78918.1"/>
    <property type="molecule type" value="Genomic_DNA"/>
</dbReference>
<protein>
    <submittedName>
        <fullName evidence="2">Uncharacterized protein</fullName>
    </submittedName>
</protein>
<dbReference type="Proteomes" id="UP000288804">
    <property type="component" value="Chromosome"/>
</dbReference>
<gene>
    <name evidence="2" type="ORF">D5F51_10330</name>
</gene>
<organism evidence="2 3">
    <name type="scientific">Yersinia hibernica</name>
    <dbReference type="NCBI Taxonomy" id="2339259"/>
    <lineage>
        <taxon>Bacteria</taxon>
        <taxon>Pseudomonadati</taxon>
        <taxon>Pseudomonadota</taxon>
        <taxon>Gammaproteobacteria</taxon>
        <taxon>Enterobacterales</taxon>
        <taxon>Yersiniaceae</taxon>
        <taxon>Yersinia</taxon>
    </lineage>
</organism>
<evidence type="ECO:0000313" key="3">
    <source>
        <dbReference type="Proteomes" id="UP000288804"/>
    </source>
</evidence>
<evidence type="ECO:0000256" key="1">
    <source>
        <dbReference type="SAM" id="MobiDB-lite"/>
    </source>
</evidence>
<keyword evidence="3" id="KW-1185">Reference proteome</keyword>
<evidence type="ECO:0000313" key="2">
    <source>
        <dbReference type="EMBL" id="QAX78918.1"/>
    </source>
</evidence>
<name>A0ABX5R0N9_9GAMM</name>